<protein>
    <submittedName>
        <fullName evidence="2">Uncharacterized protein</fullName>
    </submittedName>
</protein>
<evidence type="ECO:0000313" key="3">
    <source>
        <dbReference type="Proteomes" id="UP000823775"/>
    </source>
</evidence>
<keyword evidence="1" id="KW-1133">Transmembrane helix</keyword>
<keyword evidence="1" id="KW-0812">Transmembrane</keyword>
<comment type="caution">
    <text evidence="2">The sequence shown here is derived from an EMBL/GenBank/DDBJ whole genome shotgun (WGS) entry which is preliminary data.</text>
</comment>
<gene>
    <name evidence="2" type="ORF">HAX54_016376</name>
</gene>
<keyword evidence="3" id="KW-1185">Reference proteome</keyword>
<feature type="transmembrane region" description="Helical" evidence="1">
    <location>
        <begin position="103"/>
        <end position="121"/>
    </location>
</feature>
<reference evidence="2 3" key="1">
    <citation type="journal article" date="2021" name="BMC Genomics">
        <title>Datura genome reveals duplications of psychoactive alkaloid biosynthetic genes and high mutation rate following tissue culture.</title>
        <authorList>
            <person name="Rajewski A."/>
            <person name="Carter-House D."/>
            <person name="Stajich J."/>
            <person name="Litt A."/>
        </authorList>
    </citation>
    <scope>NUCLEOTIDE SEQUENCE [LARGE SCALE GENOMIC DNA]</scope>
    <source>
        <strain evidence="2">AR-01</strain>
    </source>
</reference>
<name>A0ABS8S047_DATST</name>
<dbReference type="Proteomes" id="UP000823775">
    <property type="component" value="Unassembled WGS sequence"/>
</dbReference>
<accession>A0ABS8S047</accession>
<organism evidence="2 3">
    <name type="scientific">Datura stramonium</name>
    <name type="common">Jimsonweed</name>
    <name type="synonym">Common thornapple</name>
    <dbReference type="NCBI Taxonomy" id="4076"/>
    <lineage>
        <taxon>Eukaryota</taxon>
        <taxon>Viridiplantae</taxon>
        <taxon>Streptophyta</taxon>
        <taxon>Embryophyta</taxon>
        <taxon>Tracheophyta</taxon>
        <taxon>Spermatophyta</taxon>
        <taxon>Magnoliopsida</taxon>
        <taxon>eudicotyledons</taxon>
        <taxon>Gunneridae</taxon>
        <taxon>Pentapetalae</taxon>
        <taxon>asterids</taxon>
        <taxon>lamiids</taxon>
        <taxon>Solanales</taxon>
        <taxon>Solanaceae</taxon>
        <taxon>Solanoideae</taxon>
        <taxon>Datureae</taxon>
        <taxon>Datura</taxon>
    </lineage>
</organism>
<evidence type="ECO:0000313" key="2">
    <source>
        <dbReference type="EMBL" id="MCD7452391.1"/>
    </source>
</evidence>
<evidence type="ECO:0000256" key="1">
    <source>
        <dbReference type="SAM" id="Phobius"/>
    </source>
</evidence>
<feature type="transmembrane region" description="Helical" evidence="1">
    <location>
        <begin position="71"/>
        <end position="91"/>
    </location>
</feature>
<proteinExistence type="predicted"/>
<keyword evidence="1" id="KW-0472">Membrane</keyword>
<dbReference type="EMBL" id="JACEIK010000206">
    <property type="protein sequence ID" value="MCD7452391.1"/>
    <property type="molecule type" value="Genomic_DNA"/>
</dbReference>
<sequence length="130" mass="14377">MRTIGPSEIPACDNKMPPCNRIPQSLNTSSIEIRIVLVSAKWGPLDGNKLRLAQSIMGCSTGKTQATATRAIWSGPSSWCCMVLPLVYVLIEFRHHSFDKVMVGQFAIFPLVVIVFLLFALNKDEDVIDV</sequence>